<sequence length="619" mass="70468">MSPRLSSRRFIPVSCGGGIADGRAEVWVPRASLAHSNKAHSNSLPRLEKHVVERLPYSEPSSSTSHLPRYVTDQDRKRQYRIALNFFNMNPDRGVALLNAWGFVDETPESLARLLFGRRGLSKLMIGEYIGTLHSQFHSLVLKYFISLIDLRGLEVDVALRKAMQFFILPKEAEKIDRIIQAFAIHYSKCNPRRTEKFRGGWDTVHLISFAVIMLNTDLHSPNLKQNMRMKKEDFVKNLKGQDKANGEKEGMDIDRSVLEGIYERVQLDEIQPGDDHVAQVARVDRAILGKDKPRLTETQRRLVCYCRLQQVLDIQKKQSALSHERDVFLFNDMLVIAKSQNRKRTSIGGSYALKHWLVLLGASVHEFQRNQYDFGLTIISANKEVLHFNARNNDDRCRFVADVRESIRECCEMDTVRLELETEQLEVSRITVADNQRDSGLPDDAEDSDVKMSFQRDGNRSIITMNGNSGSGSPSSSDGNSHHNHGSSVVNSGNQLNPLRRLSFNSKMASKDQKMQELLKRLDRKRKGQNESGKSEDTPSTSKSEKPDPEKDEGEKKTKYELAKKALLADVEYQSKLAEVDGPQAWLAKRKPKMKPNNEFLKRTMGLAKRKKTTDKDS</sequence>
<comment type="subcellular location">
    <subcellularLocation>
        <location evidence="1">Cytoplasm</location>
    </subcellularLocation>
</comment>
<evidence type="ECO:0000313" key="9">
    <source>
        <dbReference type="Proteomes" id="UP000218231"/>
    </source>
</evidence>
<dbReference type="PANTHER" id="PTHR10663">
    <property type="entry name" value="GUANYL-NUCLEOTIDE EXCHANGE FACTOR"/>
    <property type="match status" value="1"/>
</dbReference>
<dbReference type="SMART" id="SM00222">
    <property type="entry name" value="Sec7"/>
    <property type="match status" value="1"/>
</dbReference>
<reference evidence="8 9" key="1">
    <citation type="journal article" date="2017" name="Curr. Biol.">
        <title>Genome architecture and evolution of a unichromosomal asexual nematode.</title>
        <authorList>
            <person name="Fradin H."/>
            <person name="Zegar C."/>
            <person name="Gutwein M."/>
            <person name="Lucas J."/>
            <person name="Kovtun M."/>
            <person name="Corcoran D."/>
            <person name="Baugh L.R."/>
            <person name="Kiontke K."/>
            <person name="Gunsalus K."/>
            <person name="Fitch D.H."/>
            <person name="Piano F."/>
        </authorList>
    </citation>
    <scope>NUCLEOTIDE SEQUENCE [LARGE SCALE GENOMIC DNA]</scope>
    <source>
        <strain evidence="8">PF1309</strain>
    </source>
</reference>
<keyword evidence="3" id="KW-0963">Cytoplasm</keyword>
<dbReference type="GO" id="GO:0032012">
    <property type="term" value="P:regulation of ARF protein signal transduction"/>
    <property type="evidence" value="ECO:0007669"/>
    <property type="project" value="InterPro"/>
</dbReference>
<feature type="compositionally biased region" description="Basic and acidic residues" evidence="6">
    <location>
        <begin position="534"/>
        <end position="559"/>
    </location>
</feature>
<dbReference type="GO" id="GO:0005737">
    <property type="term" value="C:cytoplasm"/>
    <property type="evidence" value="ECO:0007669"/>
    <property type="project" value="UniProtKB-SubCell"/>
</dbReference>
<dbReference type="Gene3D" id="2.30.29.30">
    <property type="entry name" value="Pleckstrin-homology domain (PH domain)/Phosphotyrosine-binding domain (PTB)"/>
    <property type="match status" value="1"/>
</dbReference>
<dbReference type="FunFam" id="1.10.1000.11:FF:000012">
    <property type="entry name" value="BRag/Iqsec/Schizo related Arf GEF family member"/>
    <property type="match status" value="1"/>
</dbReference>
<evidence type="ECO:0000256" key="3">
    <source>
        <dbReference type="ARBA" id="ARBA00022490"/>
    </source>
</evidence>
<evidence type="ECO:0000256" key="1">
    <source>
        <dbReference type="ARBA" id="ARBA00004496"/>
    </source>
</evidence>
<evidence type="ECO:0000313" key="8">
    <source>
        <dbReference type="EMBL" id="PAV91953.1"/>
    </source>
</evidence>
<dbReference type="Proteomes" id="UP000218231">
    <property type="component" value="Unassembled WGS sequence"/>
</dbReference>
<dbReference type="Pfam" id="PF16453">
    <property type="entry name" value="IQ_SEC7_PH"/>
    <property type="match status" value="1"/>
</dbReference>
<comment type="similarity">
    <text evidence="2">Belongs to the BRAG family.</text>
</comment>
<keyword evidence="4" id="KW-0597">Phosphoprotein</keyword>
<gene>
    <name evidence="8" type="ORF">WR25_25195</name>
</gene>
<dbReference type="SUPFAM" id="SSF50729">
    <property type="entry name" value="PH domain-like"/>
    <property type="match status" value="1"/>
</dbReference>
<dbReference type="InterPro" id="IPR000904">
    <property type="entry name" value="Sec7_dom"/>
</dbReference>
<dbReference type="Gene3D" id="1.10.220.20">
    <property type="match status" value="1"/>
</dbReference>
<evidence type="ECO:0000256" key="4">
    <source>
        <dbReference type="ARBA" id="ARBA00022553"/>
    </source>
</evidence>
<dbReference type="EMBL" id="LIAE01006279">
    <property type="protein sequence ID" value="PAV91953.1"/>
    <property type="molecule type" value="Genomic_DNA"/>
</dbReference>
<dbReference type="PROSITE" id="PS50190">
    <property type="entry name" value="SEC7"/>
    <property type="match status" value="1"/>
</dbReference>
<organism evidence="8 9">
    <name type="scientific">Diploscapter pachys</name>
    <dbReference type="NCBI Taxonomy" id="2018661"/>
    <lineage>
        <taxon>Eukaryota</taxon>
        <taxon>Metazoa</taxon>
        <taxon>Ecdysozoa</taxon>
        <taxon>Nematoda</taxon>
        <taxon>Chromadorea</taxon>
        <taxon>Rhabditida</taxon>
        <taxon>Rhabditina</taxon>
        <taxon>Rhabditomorpha</taxon>
        <taxon>Rhabditoidea</taxon>
        <taxon>Rhabditidae</taxon>
        <taxon>Diploscapter</taxon>
    </lineage>
</organism>
<dbReference type="GO" id="GO:0030036">
    <property type="term" value="P:actin cytoskeleton organization"/>
    <property type="evidence" value="ECO:0007669"/>
    <property type="project" value="TreeGrafter"/>
</dbReference>
<dbReference type="InterPro" id="IPR011993">
    <property type="entry name" value="PH-like_dom_sf"/>
</dbReference>
<protein>
    <recommendedName>
        <fullName evidence="7">SEC7 domain-containing protein</fullName>
    </recommendedName>
</protein>
<keyword evidence="9" id="KW-1185">Reference proteome</keyword>
<dbReference type="AlphaFoldDB" id="A0A2A2M0R7"/>
<evidence type="ECO:0000256" key="6">
    <source>
        <dbReference type="SAM" id="MobiDB-lite"/>
    </source>
</evidence>
<dbReference type="OrthoDB" id="430364at2759"/>
<accession>A0A2A2M0R7</accession>
<dbReference type="InterPro" id="IPR035999">
    <property type="entry name" value="Sec7_dom_sf"/>
</dbReference>
<dbReference type="Pfam" id="PF01369">
    <property type="entry name" value="Sec7"/>
    <property type="match status" value="1"/>
</dbReference>
<comment type="caution">
    <text evidence="8">The sequence shown here is derived from an EMBL/GenBank/DDBJ whole genome shotgun (WGS) entry which is preliminary data.</text>
</comment>
<dbReference type="PANTHER" id="PTHR10663:SF342">
    <property type="entry name" value="FI21420P1"/>
    <property type="match status" value="1"/>
</dbReference>
<proteinExistence type="inferred from homology"/>
<feature type="region of interest" description="Disordered" evidence="6">
    <location>
        <begin position="524"/>
        <end position="559"/>
    </location>
</feature>
<feature type="domain" description="SEC7" evidence="7">
    <location>
        <begin position="69"/>
        <end position="269"/>
    </location>
</feature>
<feature type="region of interest" description="Disordered" evidence="6">
    <location>
        <begin position="434"/>
        <end position="498"/>
    </location>
</feature>
<dbReference type="InterPro" id="IPR023394">
    <property type="entry name" value="Sec7_C_sf"/>
</dbReference>
<evidence type="ECO:0000256" key="5">
    <source>
        <dbReference type="ARBA" id="ARBA00023054"/>
    </source>
</evidence>
<evidence type="ECO:0000256" key="2">
    <source>
        <dbReference type="ARBA" id="ARBA00006248"/>
    </source>
</evidence>
<feature type="compositionally biased region" description="Basic residues" evidence="6">
    <location>
        <begin position="609"/>
        <end position="619"/>
    </location>
</feature>
<feature type="region of interest" description="Disordered" evidence="6">
    <location>
        <begin position="589"/>
        <end position="619"/>
    </location>
</feature>
<keyword evidence="5" id="KW-0175">Coiled coil</keyword>
<evidence type="ECO:0000259" key="7">
    <source>
        <dbReference type="PROSITE" id="PS50190"/>
    </source>
</evidence>
<feature type="compositionally biased region" description="Low complexity" evidence="6">
    <location>
        <begin position="467"/>
        <end position="480"/>
    </location>
</feature>
<dbReference type="CDD" id="cd00171">
    <property type="entry name" value="Sec7"/>
    <property type="match status" value="1"/>
</dbReference>
<dbReference type="GO" id="GO:0005085">
    <property type="term" value="F:guanyl-nucleotide exchange factor activity"/>
    <property type="evidence" value="ECO:0007669"/>
    <property type="project" value="InterPro"/>
</dbReference>
<name>A0A2A2M0R7_9BILA</name>
<dbReference type="SUPFAM" id="SSF48425">
    <property type="entry name" value="Sec7 domain"/>
    <property type="match status" value="1"/>
</dbReference>
<dbReference type="Gene3D" id="1.10.1000.11">
    <property type="entry name" value="Arf Nucleotide-binding Site Opener,domain 2"/>
    <property type="match status" value="1"/>
</dbReference>
<dbReference type="InterPro" id="IPR033742">
    <property type="entry name" value="IQSEC_PH"/>
</dbReference>
<dbReference type="STRING" id="2018661.A0A2A2M0R7"/>